<dbReference type="AlphaFoldDB" id="A0A371HBZ8"/>
<comment type="caution">
    <text evidence="1">The sequence shown here is derived from an EMBL/GenBank/DDBJ whole genome shotgun (WGS) entry which is preliminary data.</text>
</comment>
<dbReference type="EMBL" id="QJKJ01003042">
    <property type="protein sequence ID" value="RDY00234.1"/>
    <property type="molecule type" value="Genomic_DNA"/>
</dbReference>
<keyword evidence="2" id="KW-1185">Reference proteome</keyword>
<sequence>MLWHFQFGHQSFRYLKQLIHKLSSNKYPFLLVKFVNFQNIIFLFLCNHINHQNILLFIVMFEKCEVEQAVQICFKMAQTQFQTNMQVFGSDNKEEYFNMILGFFFS</sequence>
<evidence type="ECO:0000313" key="1">
    <source>
        <dbReference type="EMBL" id="RDY00234.1"/>
    </source>
</evidence>
<feature type="non-terminal residue" evidence="1">
    <location>
        <position position="1"/>
    </location>
</feature>
<accession>A0A371HBZ8</accession>
<name>A0A371HBZ8_MUCPR</name>
<evidence type="ECO:0000313" key="2">
    <source>
        <dbReference type="Proteomes" id="UP000257109"/>
    </source>
</evidence>
<dbReference type="Proteomes" id="UP000257109">
    <property type="component" value="Unassembled WGS sequence"/>
</dbReference>
<proteinExistence type="predicted"/>
<reference evidence="1" key="1">
    <citation type="submission" date="2018-05" db="EMBL/GenBank/DDBJ databases">
        <title>Draft genome of Mucuna pruriens seed.</title>
        <authorList>
            <person name="Nnadi N.E."/>
            <person name="Vos R."/>
            <person name="Hasami M.H."/>
            <person name="Devisetty U.K."/>
            <person name="Aguiy J.C."/>
        </authorList>
    </citation>
    <scope>NUCLEOTIDE SEQUENCE [LARGE SCALE GENOMIC DNA]</scope>
    <source>
        <strain evidence="1">JCA_2017</strain>
    </source>
</reference>
<gene>
    <name evidence="1" type="ORF">CR513_16613</name>
</gene>
<organism evidence="1 2">
    <name type="scientific">Mucuna pruriens</name>
    <name type="common">Velvet bean</name>
    <name type="synonym">Dolichos pruriens</name>
    <dbReference type="NCBI Taxonomy" id="157652"/>
    <lineage>
        <taxon>Eukaryota</taxon>
        <taxon>Viridiplantae</taxon>
        <taxon>Streptophyta</taxon>
        <taxon>Embryophyta</taxon>
        <taxon>Tracheophyta</taxon>
        <taxon>Spermatophyta</taxon>
        <taxon>Magnoliopsida</taxon>
        <taxon>eudicotyledons</taxon>
        <taxon>Gunneridae</taxon>
        <taxon>Pentapetalae</taxon>
        <taxon>rosids</taxon>
        <taxon>fabids</taxon>
        <taxon>Fabales</taxon>
        <taxon>Fabaceae</taxon>
        <taxon>Papilionoideae</taxon>
        <taxon>50 kb inversion clade</taxon>
        <taxon>NPAAA clade</taxon>
        <taxon>indigoferoid/millettioid clade</taxon>
        <taxon>Phaseoleae</taxon>
        <taxon>Mucuna</taxon>
    </lineage>
</organism>
<protein>
    <submittedName>
        <fullName evidence="1">Uncharacterized protein</fullName>
    </submittedName>
</protein>